<gene>
    <name evidence="1" type="ORF">METZ01_LOCUS340903</name>
</gene>
<protein>
    <recommendedName>
        <fullName evidence="2">3-deoxy-manno-octulosonate cytidylyltransferase</fullName>
    </recommendedName>
</protein>
<reference evidence="1" key="1">
    <citation type="submission" date="2018-05" db="EMBL/GenBank/DDBJ databases">
        <authorList>
            <person name="Lanie J.A."/>
            <person name="Ng W.-L."/>
            <person name="Kazmierczak K.M."/>
            <person name="Andrzejewski T.M."/>
            <person name="Davidsen T.M."/>
            <person name="Wayne K.J."/>
            <person name="Tettelin H."/>
            <person name="Glass J.I."/>
            <person name="Rusch D."/>
            <person name="Podicherti R."/>
            <person name="Tsui H.-C.T."/>
            <person name="Winkler M.E."/>
        </authorList>
    </citation>
    <scope>NUCLEOTIDE SEQUENCE</scope>
</reference>
<organism evidence="1">
    <name type="scientific">marine metagenome</name>
    <dbReference type="NCBI Taxonomy" id="408172"/>
    <lineage>
        <taxon>unclassified sequences</taxon>
        <taxon>metagenomes</taxon>
        <taxon>ecological metagenomes</taxon>
    </lineage>
</organism>
<dbReference type="InterPro" id="IPR029044">
    <property type="entry name" value="Nucleotide-diphossugar_trans"/>
</dbReference>
<sequence>RFFGLTPSPMEEAEKLEQLRALWYGEKITVCDAVETPGPGVDTLSDLADVIHIFELRED</sequence>
<dbReference type="AlphaFoldDB" id="A0A382QR92"/>
<evidence type="ECO:0008006" key="2">
    <source>
        <dbReference type="Google" id="ProtNLM"/>
    </source>
</evidence>
<dbReference type="Gene3D" id="3.90.550.10">
    <property type="entry name" value="Spore Coat Polysaccharide Biosynthesis Protein SpsA, Chain A"/>
    <property type="match status" value="1"/>
</dbReference>
<dbReference type="EMBL" id="UINC01116362">
    <property type="protein sequence ID" value="SVC88049.1"/>
    <property type="molecule type" value="Genomic_DNA"/>
</dbReference>
<feature type="non-terminal residue" evidence="1">
    <location>
        <position position="1"/>
    </location>
</feature>
<proteinExistence type="predicted"/>
<accession>A0A382QR92</accession>
<evidence type="ECO:0000313" key="1">
    <source>
        <dbReference type="EMBL" id="SVC88049.1"/>
    </source>
</evidence>
<name>A0A382QR92_9ZZZZ</name>